<dbReference type="PROSITE" id="PS52004">
    <property type="entry name" value="KS3_2"/>
    <property type="match status" value="1"/>
</dbReference>
<dbReference type="GO" id="GO:0004315">
    <property type="term" value="F:3-oxoacyl-[acyl-carrier-protein] synthase activity"/>
    <property type="evidence" value="ECO:0007669"/>
    <property type="project" value="TreeGrafter"/>
</dbReference>
<dbReference type="AlphaFoldDB" id="A0A8J7HPJ0"/>
<comment type="similarity">
    <text evidence="1 3">Belongs to the thiolase-like superfamily. Beta-ketoacyl-ACP synthases family.</text>
</comment>
<dbReference type="SMART" id="SM00825">
    <property type="entry name" value="PKS_KS"/>
    <property type="match status" value="1"/>
</dbReference>
<name>A0A8J7HPJ0_9CYAN</name>
<evidence type="ECO:0000313" key="5">
    <source>
        <dbReference type="EMBL" id="MBH8556140.1"/>
    </source>
</evidence>
<sequence>MKRAVITGIGLVTPLGASTEATWNGLIEGRTGIGQITLLDASSLRTQLAGEVAFNPKDFVTNRRTLRLMTRGEQLAFAGATLALRDSHLKIEQLDGDRTGLFIGANKDVCDLTNMTDAILDARNSDGTVDMHRFQESAPSKVNPLLFVVGLPGVCLYYLSEAYGIKGANTFFAGTADASAIAIGSAYRAICRGEVDVAIAGGFDDTVSWWNLTKLEALNVMSDRNDLGAKAYKPFDKNRSGTIVGEGAAFLILEEYQAAIKRGANIYAEVTGFGNGYDAHRLITPHPEGRGLTRAMSSALREADTSPEAIDYVIAHGSGTKLGDVSEAKALHKVFGTAANHLTASSIKPSTGHLVAAAGALNAAVAALAIHHQILPPTLNLEDLDPECALDWVSHQARKTQLKQVLSLARGLEGQNVALAMRQV</sequence>
<keyword evidence="6" id="KW-1185">Reference proteome</keyword>
<proteinExistence type="inferred from homology"/>
<evidence type="ECO:0000256" key="1">
    <source>
        <dbReference type="ARBA" id="ARBA00008467"/>
    </source>
</evidence>
<dbReference type="InterPro" id="IPR020841">
    <property type="entry name" value="PKS_Beta-ketoAc_synthase_dom"/>
</dbReference>
<gene>
    <name evidence="5" type="ORF">I8751_28145</name>
</gene>
<dbReference type="InterPro" id="IPR014030">
    <property type="entry name" value="Ketoacyl_synth_N"/>
</dbReference>
<keyword evidence="2 3" id="KW-0808">Transferase</keyword>
<dbReference type="PANTHER" id="PTHR11712">
    <property type="entry name" value="POLYKETIDE SYNTHASE-RELATED"/>
    <property type="match status" value="1"/>
</dbReference>
<dbReference type="InterPro" id="IPR014031">
    <property type="entry name" value="Ketoacyl_synth_C"/>
</dbReference>
<evidence type="ECO:0000259" key="4">
    <source>
        <dbReference type="PROSITE" id="PS52004"/>
    </source>
</evidence>
<dbReference type="RefSeq" id="WP_214442335.1">
    <property type="nucleotide sequence ID" value="NZ_JAECZB010000105.1"/>
</dbReference>
<dbReference type="Gene3D" id="3.40.47.10">
    <property type="match status" value="2"/>
</dbReference>
<dbReference type="PANTHER" id="PTHR11712:SF336">
    <property type="entry name" value="3-OXOACYL-[ACYL-CARRIER-PROTEIN] SYNTHASE, MITOCHONDRIAL"/>
    <property type="match status" value="1"/>
</dbReference>
<comment type="caution">
    <text evidence="5">The sequence shown here is derived from an EMBL/GenBank/DDBJ whole genome shotgun (WGS) entry which is preliminary data.</text>
</comment>
<organism evidence="5 6">
    <name type="scientific">Atlanticothrix silvestris CENA357</name>
    <dbReference type="NCBI Taxonomy" id="1725252"/>
    <lineage>
        <taxon>Bacteria</taxon>
        <taxon>Bacillati</taxon>
        <taxon>Cyanobacteriota</taxon>
        <taxon>Cyanophyceae</taxon>
        <taxon>Nostocales</taxon>
        <taxon>Nodulariaceae</taxon>
        <taxon>Atlanticothrix</taxon>
        <taxon>Atlanticothrix silvestris</taxon>
    </lineage>
</organism>
<feature type="domain" description="Ketosynthase family 3 (KS3)" evidence="4">
    <location>
        <begin position="1"/>
        <end position="423"/>
    </location>
</feature>
<dbReference type="EMBL" id="JAECZB010000105">
    <property type="protein sequence ID" value="MBH8556140.1"/>
    <property type="molecule type" value="Genomic_DNA"/>
</dbReference>
<reference evidence="5 6" key="1">
    <citation type="journal article" date="2021" name="Int. J. Syst. Evol. Microbiol.">
        <title>Amazonocrinis nigriterrae gen. nov., sp. nov., Atlanticothrix silvestris gen. nov., sp. nov. and Dendronalium phyllosphericum gen. nov., sp. nov., nostocacean cyanobacteria from Brazilian environments.</title>
        <authorList>
            <person name="Alvarenga D.O."/>
            <person name="Andreote A.P.D."/>
            <person name="Branco L.H.Z."/>
            <person name="Delbaje E."/>
            <person name="Cruz R.B."/>
            <person name="Varani A.M."/>
            <person name="Fiore M.F."/>
        </authorList>
    </citation>
    <scope>NUCLEOTIDE SEQUENCE [LARGE SCALE GENOMIC DNA]</scope>
    <source>
        <strain evidence="5 6">CENA357</strain>
    </source>
</reference>
<dbReference type="GO" id="GO:0006633">
    <property type="term" value="P:fatty acid biosynthetic process"/>
    <property type="evidence" value="ECO:0007669"/>
    <property type="project" value="TreeGrafter"/>
</dbReference>
<dbReference type="InterPro" id="IPR016039">
    <property type="entry name" value="Thiolase-like"/>
</dbReference>
<protein>
    <submittedName>
        <fullName evidence="5">Beta-ketoacyl-[acyl-carrier-protein] synthase family protein</fullName>
    </submittedName>
</protein>
<dbReference type="CDD" id="cd00834">
    <property type="entry name" value="KAS_I_II"/>
    <property type="match status" value="1"/>
</dbReference>
<dbReference type="Proteomes" id="UP000599391">
    <property type="component" value="Unassembled WGS sequence"/>
</dbReference>
<evidence type="ECO:0000313" key="6">
    <source>
        <dbReference type="Proteomes" id="UP000599391"/>
    </source>
</evidence>
<accession>A0A8J7HPJ0</accession>
<dbReference type="Pfam" id="PF00109">
    <property type="entry name" value="ketoacyl-synt"/>
    <property type="match status" value="1"/>
</dbReference>
<dbReference type="SUPFAM" id="SSF53901">
    <property type="entry name" value="Thiolase-like"/>
    <property type="match status" value="2"/>
</dbReference>
<evidence type="ECO:0000256" key="3">
    <source>
        <dbReference type="RuleBase" id="RU003694"/>
    </source>
</evidence>
<dbReference type="InterPro" id="IPR000794">
    <property type="entry name" value="Beta-ketoacyl_synthase"/>
</dbReference>
<dbReference type="Pfam" id="PF02801">
    <property type="entry name" value="Ketoacyl-synt_C"/>
    <property type="match status" value="1"/>
</dbReference>
<evidence type="ECO:0000256" key="2">
    <source>
        <dbReference type="ARBA" id="ARBA00022679"/>
    </source>
</evidence>